<reference evidence="2" key="1">
    <citation type="journal article" date="2019" name="Microbiology">
        <title>Complete Genome Sequence of an Uncultured Bacterium of the Candidate Phylum Bipolaricaulota.</title>
        <authorList>
            <person name="Kadnikov V.V."/>
            <person name="Mardanov A.V."/>
            <person name="Beletsky A.V."/>
            <person name="Frank Y.A."/>
            <person name="Karnachuk O.V."/>
            <person name="Ravin N.V."/>
        </authorList>
    </citation>
    <scope>NUCLEOTIDE SEQUENCE [LARGE SCALE GENOMIC DNA]</scope>
</reference>
<organism evidence="1 2">
    <name type="scientific">Candidatus Syntrophocurvum alkaliphilum</name>
    <dbReference type="NCBI Taxonomy" id="2293317"/>
    <lineage>
        <taxon>Bacteria</taxon>
        <taxon>Bacillati</taxon>
        <taxon>Bacillota</taxon>
        <taxon>Clostridia</taxon>
        <taxon>Eubacteriales</taxon>
        <taxon>Syntrophomonadaceae</taxon>
        <taxon>Candidatus Syntrophocurvum</taxon>
    </lineage>
</organism>
<dbReference type="EMBL" id="CP046457">
    <property type="protein sequence ID" value="QGT98795.1"/>
    <property type="molecule type" value="Genomic_DNA"/>
</dbReference>
<accession>A0A6I6DBK3</accession>
<name>A0A6I6DBK3_9FIRM</name>
<gene>
    <name evidence="1" type="ORF">SYNTR_0202</name>
</gene>
<sequence>MVVDGGVLDIALVAEEERRGPPVNAITHY</sequence>
<protein>
    <submittedName>
        <fullName evidence="1">Uncharacterized protein</fullName>
    </submittedName>
</protein>
<keyword evidence="2" id="KW-1185">Reference proteome</keyword>
<proteinExistence type="predicted"/>
<evidence type="ECO:0000313" key="1">
    <source>
        <dbReference type="EMBL" id="QGT98795.1"/>
    </source>
</evidence>
<dbReference type="AlphaFoldDB" id="A0A6I6DBK3"/>
<dbReference type="KEGG" id="salq:SYNTR_0202"/>
<evidence type="ECO:0000313" key="2">
    <source>
        <dbReference type="Proteomes" id="UP000426444"/>
    </source>
</evidence>
<dbReference type="Proteomes" id="UP000426444">
    <property type="component" value="Chromosome"/>
</dbReference>